<accession>A0A7V3E882</accession>
<proteinExistence type="predicted"/>
<organism evidence="2">
    <name type="scientific">Ignavibacterium album</name>
    <dbReference type="NCBI Taxonomy" id="591197"/>
    <lineage>
        <taxon>Bacteria</taxon>
        <taxon>Pseudomonadati</taxon>
        <taxon>Ignavibacteriota</taxon>
        <taxon>Ignavibacteria</taxon>
        <taxon>Ignavibacteriales</taxon>
        <taxon>Ignavibacteriaceae</taxon>
        <taxon>Ignavibacterium</taxon>
    </lineage>
</organism>
<dbReference type="EMBL" id="DSUJ01000010">
    <property type="protein sequence ID" value="HFI92117.1"/>
    <property type="molecule type" value="Genomic_DNA"/>
</dbReference>
<keyword evidence="1" id="KW-0812">Transmembrane</keyword>
<keyword evidence="1" id="KW-0472">Membrane</keyword>
<name>A0A7V3E882_9BACT</name>
<gene>
    <name evidence="2" type="ORF">ENS31_11425</name>
</gene>
<evidence type="ECO:0000313" key="2">
    <source>
        <dbReference type="EMBL" id="HFI92117.1"/>
    </source>
</evidence>
<feature type="transmembrane region" description="Helical" evidence="1">
    <location>
        <begin position="6"/>
        <end position="22"/>
    </location>
</feature>
<keyword evidence="1" id="KW-1133">Transmembrane helix</keyword>
<evidence type="ECO:0000256" key="1">
    <source>
        <dbReference type="SAM" id="Phobius"/>
    </source>
</evidence>
<feature type="transmembrane region" description="Helical" evidence="1">
    <location>
        <begin position="55"/>
        <end position="76"/>
    </location>
</feature>
<comment type="caution">
    <text evidence="2">The sequence shown here is derived from an EMBL/GenBank/DDBJ whole genome shotgun (WGS) entry which is preliminary data.</text>
</comment>
<dbReference type="AlphaFoldDB" id="A0A7V3E882"/>
<reference evidence="2" key="1">
    <citation type="journal article" date="2020" name="mSystems">
        <title>Genome- and Community-Level Interaction Insights into Carbon Utilization and Element Cycling Functions of Hydrothermarchaeota in Hydrothermal Sediment.</title>
        <authorList>
            <person name="Zhou Z."/>
            <person name="Liu Y."/>
            <person name="Xu W."/>
            <person name="Pan J."/>
            <person name="Luo Z.H."/>
            <person name="Li M."/>
        </authorList>
    </citation>
    <scope>NUCLEOTIDE SEQUENCE [LARGE SCALE GENOMIC DNA]</scope>
    <source>
        <strain evidence="2">SpSt-479</strain>
    </source>
</reference>
<feature type="transmembrane region" description="Helical" evidence="1">
    <location>
        <begin position="29"/>
        <end position="49"/>
    </location>
</feature>
<protein>
    <submittedName>
        <fullName evidence="2">Uncharacterized protein</fullName>
    </submittedName>
</protein>
<sequence>MNLIIVSLLTFLINIPFGYWRANVRKRSLQWILAIHMPVPFVVFVRFYYELGFELYTYPIVVAAFFLGQFAGVKYFSYRKNLQMLNSSCLVMDLYKSFKSE</sequence>